<comment type="subcellular location">
    <subcellularLocation>
        <location evidence="1 7">Cell membrane</location>
        <topology evidence="1 7">Multi-pass membrane protein</topology>
    </subcellularLocation>
</comment>
<keyword evidence="2 7" id="KW-0813">Transport</keyword>
<dbReference type="InterPro" id="IPR035906">
    <property type="entry name" value="MetI-like_sf"/>
</dbReference>
<keyword evidence="5 7" id="KW-1133">Transmembrane helix</keyword>
<keyword evidence="6 7" id="KW-0472">Membrane</keyword>
<dbReference type="RefSeq" id="WP_128566238.1">
    <property type="nucleotide sequence ID" value="NZ_BPQH01000003.1"/>
</dbReference>
<evidence type="ECO:0000256" key="4">
    <source>
        <dbReference type="ARBA" id="ARBA00022692"/>
    </source>
</evidence>
<dbReference type="EMBL" id="BPQH01000003">
    <property type="protein sequence ID" value="GJD48332.1"/>
    <property type="molecule type" value="Genomic_DNA"/>
</dbReference>
<name>A0ABQ4QT19_9HYPH</name>
<feature type="transmembrane region" description="Helical" evidence="7">
    <location>
        <begin position="172"/>
        <end position="195"/>
    </location>
</feature>
<accession>A0ABQ4QT19</accession>
<dbReference type="CDD" id="cd06261">
    <property type="entry name" value="TM_PBP2"/>
    <property type="match status" value="1"/>
</dbReference>
<comment type="caution">
    <text evidence="9">The sequence shown here is derived from an EMBL/GenBank/DDBJ whole genome shotgun (WGS) entry which is preliminary data.</text>
</comment>
<evidence type="ECO:0000256" key="7">
    <source>
        <dbReference type="RuleBase" id="RU363032"/>
    </source>
</evidence>
<evidence type="ECO:0000256" key="6">
    <source>
        <dbReference type="ARBA" id="ARBA00023136"/>
    </source>
</evidence>
<dbReference type="Proteomes" id="UP001055167">
    <property type="component" value="Unassembled WGS sequence"/>
</dbReference>
<keyword evidence="4 7" id="KW-0812">Transmembrane</keyword>
<dbReference type="InterPro" id="IPR000515">
    <property type="entry name" value="MetI-like"/>
</dbReference>
<evidence type="ECO:0000256" key="2">
    <source>
        <dbReference type="ARBA" id="ARBA00022448"/>
    </source>
</evidence>
<evidence type="ECO:0000256" key="5">
    <source>
        <dbReference type="ARBA" id="ARBA00022989"/>
    </source>
</evidence>
<dbReference type="SUPFAM" id="SSF161098">
    <property type="entry name" value="MetI-like"/>
    <property type="match status" value="1"/>
</dbReference>
<dbReference type="Pfam" id="PF00528">
    <property type="entry name" value="BPD_transp_1"/>
    <property type="match status" value="1"/>
</dbReference>
<sequence length="256" mass="26883">MTRPATAAARLRRGLVLPVLLLLAREAASRSGLVDPRFLPPLGTILSRALAEIRTGGLLGHLAASLARDLAGFAAGTGLGIAFGALLGASPLAGRLLGPTFRAFRQVAILAWIPIISVWFGFAETAKVVFIALAAFVPVAVNTQEGVAGAPAQLLEVARALRFDRRQRVLKVLLPAARPSILTGIHLALISWWLATVGAEYFRAVGPGIGGLIIAGRERFQMDLVMLGVVILGLVGFLLNLAAGALAARSPRWRDA</sequence>
<evidence type="ECO:0000313" key="9">
    <source>
        <dbReference type="EMBL" id="GJD48332.1"/>
    </source>
</evidence>
<feature type="transmembrane region" description="Helical" evidence="7">
    <location>
        <begin position="104"/>
        <end position="122"/>
    </location>
</feature>
<evidence type="ECO:0000259" key="8">
    <source>
        <dbReference type="PROSITE" id="PS50928"/>
    </source>
</evidence>
<comment type="similarity">
    <text evidence="7">Belongs to the binding-protein-dependent transport system permease family.</text>
</comment>
<reference evidence="9" key="1">
    <citation type="journal article" date="2021" name="Front. Microbiol.">
        <title>Comprehensive Comparative Genomics and Phenotyping of Methylobacterium Species.</title>
        <authorList>
            <person name="Alessa O."/>
            <person name="Ogura Y."/>
            <person name="Fujitani Y."/>
            <person name="Takami H."/>
            <person name="Hayashi T."/>
            <person name="Sahin N."/>
            <person name="Tani A."/>
        </authorList>
    </citation>
    <scope>NUCLEOTIDE SEQUENCE</scope>
    <source>
        <strain evidence="9">KCTC 52305</strain>
    </source>
</reference>
<organism evidence="9 10">
    <name type="scientific">Methylobacterium crusticola</name>
    <dbReference type="NCBI Taxonomy" id="1697972"/>
    <lineage>
        <taxon>Bacteria</taxon>
        <taxon>Pseudomonadati</taxon>
        <taxon>Pseudomonadota</taxon>
        <taxon>Alphaproteobacteria</taxon>
        <taxon>Hyphomicrobiales</taxon>
        <taxon>Methylobacteriaceae</taxon>
        <taxon>Methylobacterium</taxon>
    </lineage>
</organism>
<protein>
    <submittedName>
        <fullName evidence="9">Aliphatic sulfonates transport permease protein SsuC</fullName>
    </submittedName>
</protein>
<evidence type="ECO:0000256" key="1">
    <source>
        <dbReference type="ARBA" id="ARBA00004651"/>
    </source>
</evidence>
<evidence type="ECO:0000313" key="10">
    <source>
        <dbReference type="Proteomes" id="UP001055167"/>
    </source>
</evidence>
<reference evidence="9" key="2">
    <citation type="submission" date="2021-08" db="EMBL/GenBank/DDBJ databases">
        <authorList>
            <person name="Tani A."/>
            <person name="Ola A."/>
            <person name="Ogura Y."/>
            <person name="Katsura K."/>
            <person name="Hayashi T."/>
        </authorList>
    </citation>
    <scope>NUCLEOTIDE SEQUENCE</scope>
    <source>
        <strain evidence="9">KCTC 52305</strain>
    </source>
</reference>
<feature type="transmembrane region" description="Helical" evidence="7">
    <location>
        <begin position="70"/>
        <end position="92"/>
    </location>
</feature>
<dbReference type="PROSITE" id="PS50928">
    <property type="entry name" value="ABC_TM1"/>
    <property type="match status" value="1"/>
</dbReference>
<dbReference type="PANTHER" id="PTHR30151">
    <property type="entry name" value="ALKANE SULFONATE ABC TRANSPORTER-RELATED, MEMBRANE SUBUNIT"/>
    <property type="match status" value="1"/>
</dbReference>
<gene>
    <name evidence="9" type="primary">ssuC_2</name>
    <name evidence="9" type="ORF">OPKNFCMD_1050</name>
</gene>
<feature type="transmembrane region" description="Helical" evidence="7">
    <location>
        <begin position="224"/>
        <end position="248"/>
    </location>
</feature>
<dbReference type="Gene3D" id="1.10.3720.10">
    <property type="entry name" value="MetI-like"/>
    <property type="match status" value="1"/>
</dbReference>
<proteinExistence type="inferred from homology"/>
<evidence type="ECO:0000256" key="3">
    <source>
        <dbReference type="ARBA" id="ARBA00022475"/>
    </source>
</evidence>
<feature type="domain" description="ABC transmembrane type-1" evidence="8">
    <location>
        <begin position="62"/>
        <end position="243"/>
    </location>
</feature>
<keyword evidence="3" id="KW-1003">Cell membrane</keyword>
<dbReference type="PANTHER" id="PTHR30151:SF25">
    <property type="entry name" value="TAURINE TRANSPORT SYSTEM PERMEASE PROTEIN TAUC"/>
    <property type="match status" value="1"/>
</dbReference>
<keyword evidence="10" id="KW-1185">Reference proteome</keyword>